<gene>
    <name evidence="6" type="primary">cynX</name>
    <name evidence="6" type="ORF">GCM10008101_12940</name>
</gene>
<evidence type="ECO:0000259" key="5">
    <source>
        <dbReference type="PROSITE" id="PS50850"/>
    </source>
</evidence>
<dbReference type="PANTHER" id="PTHR23523:SF2">
    <property type="entry name" value="2-NITROIMIDAZOLE TRANSPORTER"/>
    <property type="match status" value="1"/>
</dbReference>
<dbReference type="Gene3D" id="1.20.1250.20">
    <property type="entry name" value="MFS general substrate transporter like domains"/>
    <property type="match status" value="2"/>
</dbReference>
<feature type="transmembrane region" description="Helical" evidence="4">
    <location>
        <begin position="305"/>
        <end position="326"/>
    </location>
</feature>
<dbReference type="PANTHER" id="PTHR23523">
    <property type="match status" value="1"/>
</dbReference>
<feature type="transmembrane region" description="Helical" evidence="4">
    <location>
        <begin position="213"/>
        <end position="232"/>
    </location>
</feature>
<dbReference type="Proteomes" id="UP000643403">
    <property type="component" value="Unassembled WGS sequence"/>
</dbReference>
<comment type="caution">
    <text evidence="6">The sequence shown here is derived from an EMBL/GenBank/DDBJ whole genome shotgun (WGS) entry which is preliminary data.</text>
</comment>
<dbReference type="EMBL" id="BMXY01000001">
    <property type="protein sequence ID" value="GGZ60468.1"/>
    <property type="molecule type" value="Genomic_DNA"/>
</dbReference>
<proteinExistence type="predicted"/>
<accession>A0ABQ3BXT2</accession>
<feature type="transmembrane region" description="Helical" evidence="4">
    <location>
        <begin position="168"/>
        <end position="186"/>
    </location>
</feature>
<dbReference type="PROSITE" id="PS50850">
    <property type="entry name" value="MFS"/>
    <property type="match status" value="1"/>
</dbReference>
<dbReference type="Pfam" id="PF07690">
    <property type="entry name" value="MFS_1"/>
    <property type="match status" value="1"/>
</dbReference>
<dbReference type="RefSeq" id="WP_189447959.1">
    <property type="nucleotide sequence ID" value="NZ_BMXY01000001.1"/>
</dbReference>
<evidence type="ECO:0000313" key="7">
    <source>
        <dbReference type="Proteomes" id="UP000643403"/>
    </source>
</evidence>
<sequence length="403" mass="42063">MTVRHSWRGRLLALAALVLAAFNLRTAVTSLTPLLASVGESLRFGTTVAAILGTLAPAAFAVFAVATPRIDARLGLERTTALAMLLAGIGLLVRACVAGPVGLVAASFVALAGMGIGNVVLPPLVKRYFSDRIGSASAMYITSLQLGTMLPAFVAVPMAEAFGWRVSLGAWALPALLAVLPLWPLLRRTKADGRHDALHVAPPADARVWRSPVAWSLGALMGMTSLITYAMFTWIPRWMVDAGASPARGGALLGVYSAVGLVSTFVVPVLAARMRQPFWLVAIVLVLHAIGYAGLLIAPLAFADLWAALLGLAGATFPLSLTLINLRTRSAAGSARLSGFVQSMGYLLACAGPFVVGALRDASGGWHAPVAFLAGCIVLQAAGGWYACRPRMLEDGWAPRGAH</sequence>
<reference evidence="7" key="1">
    <citation type="journal article" date="2019" name="Int. J. Syst. Evol. Microbiol.">
        <title>The Global Catalogue of Microorganisms (GCM) 10K type strain sequencing project: providing services to taxonomists for standard genome sequencing and annotation.</title>
        <authorList>
            <consortium name="The Broad Institute Genomics Platform"/>
            <consortium name="The Broad Institute Genome Sequencing Center for Infectious Disease"/>
            <person name="Wu L."/>
            <person name="Ma J."/>
        </authorList>
    </citation>
    <scope>NUCLEOTIDE SEQUENCE [LARGE SCALE GENOMIC DNA]</scope>
    <source>
        <strain evidence="7">KCTC 22558</strain>
    </source>
</reference>
<protein>
    <submittedName>
        <fullName evidence="6">MFS transporter</fullName>
    </submittedName>
</protein>
<evidence type="ECO:0000256" key="3">
    <source>
        <dbReference type="ARBA" id="ARBA00023136"/>
    </source>
</evidence>
<dbReference type="SUPFAM" id="SSF103473">
    <property type="entry name" value="MFS general substrate transporter"/>
    <property type="match status" value="1"/>
</dbReference>
<feature type="transmembrane region" description="Helical" evidence="4">
    <location>
        <begin position="79"/>
        <end position="97"/>
    </location>
</feature>
<feature type="transmembrane region" description="Helical" evidence="4">
    <location>
        <begin position="278"/>
        <end position="299"/>
    </location>
</feature>
<dbReference type="InterPro" id="IPR020846">
    <property type="entry name" value="MFS_dom"/>
</dbReference>
<evidence type="ECO:0000256" key="1">
    <source>
        <dbReference type="ARBA" id="ARBA00022692"/>
    </source>
</evidence>
<feature type="transmembrane region" description="Helical" evidence="4">
    <location>
        <begin position="252"/>
        <end position="271"/>
    </location>
</feature>
<feature type="transmembrane region" description="Helical" evidence="4">
    <location>
        <begin position="338"/>
        <end position="360"/>
    </location>
</feature>
<feature type="transmembrane region" description="Helical" evidence="4">
    <location>
        <begin position="103"/>
        <end position="125"/>
    </location>
</feature>
<feature type="transmembrane region" description="Helical" evidence="4">
    <location>
        <begin position="43"/>
        <end position="67"/>
    </location>
</feature>
<feature type="transmembrane region" description="Helical" evidence="4">
    <location>
        <begin position="137"/>
        <end position="156"/>
    </location>
</feature>
<keyword evidence="3 4" id="KW-0472">Membrane</keyword>
<organism evidence="6 7">
    <name type="scientific">Cognatilysobacter xinjiangensis</name>
    <dbReference type="NCBI Taxonomy" id="546892"/>
    <lineage>
        <taxon>Bacteria</taxon>
        <taxon>Pseudomonadati</taxon>
        <taxon>Pseudomonadota</taxon>
        <taxon>Gammaproteobacteria</taxon>
        <taxon>Lysobacterales</taxon>
        <taxon>Lysobacteraceae</taxon>
        <taxon>Cognatilysobacter</taxon>
    </lineage>
</organism>
<keyword evidence="2 4" id="KW-1133">Transmembrane helix</keyword>
<keyword evidence="7" id="KW-1185">Reference proteome</keyword>
<evidence type="ECO:0000313" key="6">
    <source>
        <dbReference type="EMBL" id="GGZ60468.1"/>
    </source>
</evidence>
<feature type="domain" description="Major facilitator superfamily (MFS) profile" evidence="5">
    <location>
        <begin position="11"/>
        <end position="392"/>
    </location>
</feature>
<dbReference type="InterPro" id="IPR011701">
    <property type="entry name" value="MFS"/>
</dbReference>
<evidence type="ECO:0000256" key="4">
    <source>
        <dbReference type="SAM" id="Phobius"/>
    </source>
</evidence>
<dbReference type="InterPro" id="IPR052524">
    <property type="entry name" value="MFS_Cyanate_Porter"/>
</dbReference>
<keyword evidence="1 4" id="KW-0812">Transmembrane</keyword>
<feature type="transmembrane region" description="Helical" evidence="4">
    <location>
        <begin position="366"/>
        <end position="388"/>
    </location>
</feature>
<dbReference type="InterPro" id="IPR036259">
    <property type="entry name" value="MFS_trans_sf"/>
</dbReference>
<evidence type="ECO:0000256" key="2">
    <source>
        <dbReference type="ARBA" id="ARBA00022989"/>
    </source>
</evidence>
<name>A0ABQ3BXT2_9GAMM</name>